<dbReference type="OMA" id="VQCCHEF"/>
<evidence type="ECO:0000256" key="1">
    <source>
        <dbReference type="ARBA" id="ARBA00004123"/>
    </source>
</evidence>
<evidence type="ECO:0000256" key="6">
    <source>
        <dbReference type="ARBA" id="ARBA00022839"/>
    </source>
</evidence>
<dbReference type="GO" id="GO:0004527">
    <property type="term" value="F:exonuclease activity"/>
    <property type="evidence" value="ECO:0007669"/>
    <property type="project" value="UniProtKB-KW"/>
</dbReference>
<feature type="region of interest" description="Disordered" evidence="12">
    <location>
        <begin position="528"/>
        <end position="548"/>
    </location>
</feature>
<keyword evidence="4" id="KW-0227">DNA damage</keyword>
<dbReference type="EMBL" id="HE573024">
    <property type="protein sequence ID" value="CCC49811.1"/>
    <property type="molecule type" value="Genomic_DNA"/>
</dbReference>
<evidence type="ECO:0000256" key="11">
    <source>
        <dbReference type="PIRSR" id="PIRSR610347-3"/>
    </source>
</evidence>
<dbReference type="GO" id="GO:0005634">
    <property type="term" value="C:nucleus"/>
    <property type="evidence" value="ECO:0007669"/>
    <property type="project" value="UniProtKB-SubCell"/>
</dbReference>
<feature type="active site" description="Proton donor/acceptor" evidence="9">
    <location>
        <position position="356"/>
    </location>
</feature>
<feature type="compositionally biased region" description="Basic and acidic residues" evidence="12">
    <location>
        <begin position="533"/>
        <end position="548"/>
    </location>
</feature>
<dbReference type="PANTHER" id="PTHR12415">
    <property type="entry name" value="TYROSYL-DNA PHOSPHODIESTERASE 1"/>
    <property type="match status" value="1"/>
</dbReference>
<comment type="similarity">
    <text evidence="2">Belongs to the tyrosyl-DNA phosphodiesterase family.</text>
</comment>
<organism evidence="13">
    <name type="scientific">Trypanosoma vivax (strain Y486)</name>
    <dbReference type="NCBI Taxonomy" id="1055687"/>
    <lineage>
        <taxon>Eukaryota</taxon>
        <taxon>Discoba</taxon>
        <taxon>Euglenozoa</taxon>
        <taxon>Kinetoplastea</taxon>
        <taxon>Metakinetoplastina</taxon>
        <taxon>Trypanosomatida</taxon>
        <taxon>Trypanosomatidae</taxon>
        <taxon>Trypanosoma</taxon>
        <taxon>Duttonella</taxon>
    </lineage>
</organism>
<dbReference type="PANTHER" id="PTHR12415:SF0">
    <property type="entry name" value="TYROSYL-DNA PHOSPHODIESTERASE 1"/>
    <property type="match status" value="1"/>
</dbReference>
<gene>
    <name evidence="13" type="ORF">TVY486_0804190</name>
</gene>
<sequence length="548" mass="61014">MLLCPFWVNRIKALPTESPSAIRLGDILHCDAENPDERWTHVVLANYLIDPEWLLRVAPAITCTSRQLFIITGERGFAHHFASSTMAAHMGAGRVTVIEPPMPLPFGVHHTKLVLGINSRGLRVAVLTANFIEEDWDMKAQGIYMQDFPRSLTPDKEGRYTAQSATLQEGRGERFRSELRRYLHSYGLLSDENGLKGIPPSHFDGIDFSSASVELIASVPGYHRGGEAYSFGMGRLLKVVQSVQMGPILDGGKPILTWQFSSQGLLTEKFLKSLEDAMLGNHAVGATDRRPEPEVRVVYPTESEVKNSLEGWRGGMSLPVRLRCCHPYINARMHRWCHRGVSEAVNKPVRGRAMPHLKTYMRLAEGEDSLHWFLLTSANLSRAAWGEWQRNGSQLAIRSYELGVLYDSKSFINCAEGELFVVTPSRRIPLPSSVEGDGLLRLHIRAGANDIIGEAPVLFLPYDALHPEPYESTLQLRKNHGSSVENESHAPLSTKDVPWVVDAPHHGRDALGKKFLEAVGCATKTCLGGLEPSKTDRGESVFEQNKRF</sequence>
<evidence type="ECO:0000256" key="9">
    <source>
        <dbReference type="PIRSR" id="PIRSR610347-1"/>
    </source>
</evidence>
<dbReference type="GO" id="GO:0003697">
    <property type="term" value="F:single-stranded DNA binding"/>
    <property type="evidence" value="ECO:0007669"/>
    <property type="project" value="TreeGrafter"/>
</dbReference>
<evidence type="ECO:0000256" key="3">
    <source>
        <dbReference type="ARBA" id="ARBA00022722"/>
    </source>
</evidence>
<feature type="active site" description="Nucleophile" evidence="9">
    <location>
        <position position="110"/>
    </location>
</feature>
<dbReference type="GO" id="GO:0006281">
    <property type="term" value="P:DNA repair"/>
    <property type="evidence" value="ECO:0007669"/>
    <property type="project" value="UniProtKB-KW"/>
</dbReference>
<keyword evidence="8" id="KW-0539">Nucleus</keyword>
<evidence type="ECO:0000256" key="2">
    <source>
        <dbReference type="ARBA" id="ARBA00010205"/>
    </source>
</evidence>
<dbReference type="CDD" id="cd09122">
    <property type="entry name" value="PLDc_Tdp1_1"/>
    <property type="match status" value="1"/>
</dbReference>
<dbReference type="VEuPathDB" id="TriTrypDB:TvY486_0804190"/>
<dbReference type="InterPro" id="IPR010347">
    <property type="entry name" value="Tdp1"/>
</dbReference>
<dbReference type="Gene3D" id="3.30.870.10">
    <property type="entry name" value="Endonuclease Chain A"/>
    <property type="match status" value="2"/>
</dbReference>
<evidence type="ECO:0000256" key="4">
    <source>
        <dbReference type="ARBA" id="ARBA00022763"/>
    </source>
</evidence>
<protein>
    <submittedName>
        <fullName evidence="13">Putative tyrosyl-DNA Phosphodiesterase (Tdp1)</fullName>
    </submittedName>
</protein>
<proteinExistence type="inferred from homology"/>
<keyword evidence="7" id="KW-0234">DNA repair</keyword>
<comment type="subcellular location">
    <subcellularLocation>
        <location evidence="1">Nucleus</location>
    </subcellularLocation>
</comment>
<feature type="binding site" evidence="10">
    <location>
        <position position="358"/>
    </location>
    <ligand>
        <name>substrate</name>
    </ligand>
</feature>
<dbReference type="CDD" id="cd09123">
    <property type="entry name" value="PLDc_Tdp1_2"/>
    <property type="match status" value="1"/>
</dbReference>
<feature type="binding site" evidence="10">
    <location>
        <position position="112"/>
    </location>
    <ligand>
        <name>substrate</name>
    </ligand>
</feature>
<evidence type="ECO:0000313" key="13">
    <source>
        <dbReference type="EMBL" id="CCC49811.1"/>
    </source>
</evidence>
<dbReference type="AlphaFoldDB" id="G0U156"/>
<keyword evidence="6" id="KW-0269">Exonuclease</keyword>
<evidence type="ECO:0000256" key="8">
    <source>
        <dbReference type="ARBA" id="ARBA00023242"/>
    </source>
</evidence>
<name>G0U156_TRYVY</name>
<evidence type="ECO:0000256" key="7">
    <source>
        <dbReference type="ARBA" id="ARBA00023204"/>
    </source>
</evidence>
<reference evidence="13" key="1">
    <citation type="journal article" date="2012" name="Proc. Natl. Acad. Sci. U.S.A.">
        <title>Antigenic diversity is generated by distinct evolutionary mechanisms in African trypanosome species.</title>
        <authorList>
            <person name="Jackson A.P."/>
            <person name="Berry A."/>
            <person name="Aslett M."/>
            <person name="Allison H.C."/>
            <person name="Burton P."/>
            <person name="Vavrova-Anderson J."/>
            <person name="Brown R."/>
            <person name="Browne H."/>
            <person name="Corton N."/>
            <person name="Hauser H."/>
            <person name="Gamble J."/>
            <person name="Gilderthorp R."/>
            <person name="Marcello L."/>
            <person name="McQuillan J."/>
            <person name="Otto T.D."/>
            <person name="Quail M.A."/>
            <person name="Sanders M.J."/>
            <person name="van Tonder A."/>
            <person name="Ginger M.L."/>
            <person name="Field M.C."/>
            <person name="Barry J.D."/>
            <person name="Hertz-Fowler C."/>
            <person name="Berriman M."/>
        </authorList>
    </citation>
    <scope>NUCLEOTIDE SEQUENCE</scope>
    <source>
        <strain evidence="13">Y486</strain>
    </source>
</reference>
<keyword evidence="3" id="KW-0540">Nuclease</keyword>
<keyword evidence="5" id="KW-0378">Hydrolase</keyword>
<evidence type="ECO:0000256" key="10">
    <source>
        <dbReference type="PIRSR" id="PIRSR610347-2"/>
    </source>
</evidence>
<dbReference type="SUPFAM" id="SSF56024">
    <property type="entry name" value="Phospholipase D/nuclease"/>
    <property type="match status" value="2"/>
</dbReference>
<dbReference type="GO" id="GO:0003690">
    <property type="term" value="F:double-stranded DNA binding"/>
    <property type="evidence" value="ECO:0007669"/>
    <property type="project" value="TreeGrafter"/>
</dbReference>
<feature type="site" description="Interaction with DNA" evidence="11">
    <location>
        <position position="381"/>
    </location>
</feature>
<evidence type="ECO:0000256" key="12">
    <source>
        <dbReference type="SAM" id="MobiDB-lite"/>
    </source>
</evidence>
<dbReference type="GO" id="GO:0017005">
    <property type="term" value="F:3'-tyrosyl-DNA phosphodiesterase activity"/>
    <property type="evidence" value="ECO:0007669"/>
    <property type="project" value="TreeGrafter"/>
</dbReference>
<dbReference type="Pfam" id="PF06087">
    <property type="entry name" value="Tyr-DNA_phospho"/>
    <property type="match status" value="1"/>
</dbReference>
<accession>G0U156</accession>
<evidence type="ECO:0000256" key="5">
    <source>
        <dbReference type="ARBA" id="ARBA00022801"/>
    </source>
</evidence>